<comment type="caution">
    <text evidence="3">The sequence shown here is derived from an EMBL/GenBank/DDBJ whole genome shotgun (WGS) entry which is preliminary data.</text>
</comment>
<evidence type="ECO:0000313" key="4">
    <source>
        <dbReference type="Proteomes" id="UP000479710"/>
    </source>
</evidence>
<dbReference type="Proteomes" id="UP000479710">
    <property type="component" value="Unassembled WGS sequence"/>
</dbReference>
<evidence type="ECO:0000256" key="2">
    <source>
        <dbReference type="SAM" id="SignalP"/>
    </source>
</evidence>
<accession>A0A6G1D7N4</accession>
<protein>
    <submittedName>
        <fullName evidence="3">Uncharacterized protein</fullName>
    </submittedName>
</protein>
<keyword evidence="4" id="KW-1185">Reference proteome</keyword>
<evidence type="ECO:0000256" key="1">
    <source>
        <dbReference type="SAM" id="MobiDB-lite"/>
    </source>
</evidence>
<name>A0A6G1D7N4_9ORYZ</name>
<proteinExistence type="predicted"/>
<keyword evidence="2" id="KW-0732">Signal</keyword>
<organism evidence="3 4">
    <name type="scientific">Oryza meyeriana var. granulata</name>
    <dbReference type="NCBI Taxonomy" id="110450"/>
    <lineage>
        <taxon>Eukaryota</taxon>
        <taxon>Viridiplantae</taxon>
        <taxon>Streptophyta</taxon>
        <taxon>Embryophyta</taxon>
        <taxon>Tracheophyta</taxon>
        <taxon>Spermatophyta</taxon>
        <taxon>Magnoliopsida</taxon>
        <taxon>Liliopsida</taxon>
        <taxon>Poales</taxon>
        <taxon>Poaceae</taxon>
        <taxon>BOP clade</taxon>
        <taxon>Oryzoideae</taxon>
        <taxon>Oryzeae</taxon>
        <taxon>Oryzinae</taxon>
        <taxon>Oryza</taxon>
        <taxon>Oryza meyeriana</taxon>
    </lineage>
</organism>
<evidence type="ECO:0000313" key="3">
    <source>
        <dbReference type="EMBL" id="KAF0908389.1"/>
    </source>
</evidence>
<sequence length="61" mass="6739">MPSSFLVVVFFLGSGLRCTHPEPPDPVRYCRRAWPRGSSSSTSHRQRRLGTGSGDPHMPGE</sequence>
<feature type="signal peptide" evidence="2">
    <location>
        <begin position="1"/>
        <end position="21"/>
    </location>
</feature>
<dbReference type="EMBL" id="SPHZ02000007">
    <property type="protein sequence ID" value="KAF0908389.1"/>
    <property type="molecule type" value="Genomic_DNA"/>
</dbReference>
<dbReference type="AlphaFoldDB" id="A0A6G1D7N4"/>
<reference evidence="3 4" key="1">
    <citation type="submission" date="2019-11" db="EMBL/GenBank/DDBJ databases">
        <title>Whole genome sequence of Oryza granulata.</title>
        <authorList>
            <person name="Li W."/>
        </authorList>
    </citation>
    <scope>NUCLEOTIDE SEQUENCE [LARGE SCALE GENOMIC DNA]</scope>
    <source>
        <strain evidence="4">cv. Menghai</strain>
        <tissue evidence="3">Leaf</tissue>
    </source>
</reference>
<gene>
    <name evidence="3" type="ORF">E2562_025063</name>
</gene>
<feature type="chain" id="PRO_5026288780" evidence="2">
    <location>
        <begin position="22"/>
        <end position="61"/>
    </location>
</feature>
<feature type="region of interest" description="Disordered" evidence="1">
    <location>
        <begin position="27"/>
        <end position="61"/>
    </location>
</feature>